<dbReference type="EMBL" id="BAAACF010000001">
    <property type="protein sequence ID" value="GAA0723409.1"/>
    <property type="molecule type" value="Genomic_DNA"/>
</dbReference>
<evidence type="ECO:0000313" key="3">
    <source>
        <dbReference type="Proteomes" id="UP001500339"/>
    </source>
</evidence>
<reference evidence="3" key="1">
    <citation type="journal article" date="2019" name="Int. J. Syst. Evol. Microbiol.">
        <title>The Global Catalogue of Microorganisms (GCM) 10K type strain sequencing project: providing services to taxonomists for standard genome sequencing and annotation.</title>
        <authorList>
            <consortium name="The Broad Institute Genomics Platform"/>
            <consortium name="The Broad Institute Genome Sequencing Center for Infectious Disease"/>
            <person name="Wu L."/>
            <person name="Ma J."/>
        </authorList>
    </citation>
    <scope>NUCLEOTIDE SEQUENCE [LARGE SCALE GENOMIC DNA]</scope>
    <source>
        <strain evidence="3">JCM 1405</strain>
    </source>
</reference>
<dbReference type="RefSeq" id="WP_343768623.1">
    <property type="nucleotide sequence ID" value="NZ_BAAACF010000001.1"/>
</dbReference>
<gene>
    <name evidence="2" type="ORF">GCM10008905_16000</name>
</gene>
<protein>
    <recommendedName>
        <fullName evidence="4">Lipoprotein</fullName>
    </recommendedName>
</protein>
<keyword evidence="3" id="KW-1185">Reference proteome</keyword>
<dbReference type="Proteomes" id="UP001500339">
    <property type="component" value="Unassembled WGS sequence"/>
</dbReference>
<feature type="region of interest" description="Disordered" evidence="1">
    <location>
        <begin position="224"/>
        <end position="244"/>
    </location>
</feature>
<evidence type="ECO:0008006" key="4">
    <source>
        <dbReference type="Google" id="ProtNLM"/>
    </source>
</evidence>
<organism evidence="2 3">
    <name type="scientific">Clostridium malenominatum</name>
    <dbReference type="NCBI Taxonomy" id="1539"/>
    <lineage>
        <taxon>Bacteria</taxon>
        <taxon>Bacillati</taxon>
        <taxon>Bacillota</taxon>
        <taxon>Clostridia</taxon>
        <taxon>Eubacteriales</taxon>
        <taxon>Clostridiaceae</taxon>
        <taxon>Clostridium</taxon>
    </lineage>
</organism>
<comment type="caution">
    <text evidence="2">The sequence shown here is derived from an EMBL/GenBank/DDBJ whole genome shotgun (WGS) entry which is preliminary data.</text>
</comment>
<proteinExistence type="predicted"/>
<sequence length="244" mass="27041">MNNKVKNYFLVLLGVVFFIMITTSNGKKDTYKNAEVETAVNKNAADQVKVVKDSVAQDNSKQSLSRGGVSLLNKEEVKKKVEASKKSSQSTIQAVDWWKSGRYAFPVGATVEVEDVFTGKKFKVERTMGDNHADVETLTKEDTNILKSIWKGFSWERRPVVLNIDGKKYAASMSAMPHAGLDAYPAYVTVDNRSGGYGRGQNLDVIKGNGMEGHVDIHFLNSTRHKDGKVDPQHQNAISKLISK</sequence>
<evidence type="ECO:0000256" key="1">
    <source>
        <dbReference type="SAM" id="MobiDB-lite"/>
    </source>
</evidence>
<name>A0ABP3U8T7_9CLOT</name>
<evidence type="ECO:0000313" key="2">
    <source>
        <dbReference type="EMBL" id="GAA0723409.1"/>
    </source>
</evidence>
<accession>A0ABP3U8T7</accession>